<dbReference type="Proteomes" id="UP000799770">
    <property type="component" value="Unassembled WGS sequence"/>
</dbReference>
<dbReference type="AlphaFoldDB" id="A0A6A5ZD75"/>
<accession>A0A6A5ZD75</accession>
<feature type="region of interest" description="Disordered" evidence="2">
    <location>
        <begin position="465"/>
        <end position="513"/>
    </location>
</feature>
<dbReference type="PANTHER" id="PTHR35391">
    <property type="entry name" value="C2H2-TYPE DOMAIN-CONTAINING PROTEIN-RELATED"/>
    <property type="match status" value="1"/>
</dbReference>
<feature type="region of interest" description="Disordered" evidence="2">
    <location>
        <begin position="152"/>
        <end position="171"/>
    </location>
</feature>
<feature type="compositionally biased region" description="Polar residues" evidence="2">
    <location>
        <begin position="477"/>
        <end position="493"/>
    </location>
</feature>
<keyword evidence="1" id="KW-0863">Zinc-finger</keyword>
<organism evidence="4 5">
    <name type="scientific">Lophiotrema nucula</name>
    <dbReference type="NCBI Taxonomy" id="690887"/>
    <lineage>
        <taxon>Eukaryota</taxon>
        <taxon>Fungi</taxon>
        <taxon>Dikarya</taxon>
        <taxon>Ascomycota</taxon>
        <taxon>Pezizomycotina</taxon>
        <taxon>Dothideomycetes</taxon>
        <taxon>Pleosporomycetidae</taxon>
        <taxon>Pleosporales</taxon>
        <taxon>Lophiotremataceae</taxon>
        <taxon>Lophiotrema</taxon>
    </lineage>
</organism>
<dbReference type="Pfam" id="PF00320">
    <property type="entry name" value="GATA"/>
    <property type="match status" value="1"/>
</dbReference>
<dbReference type="SMART" id="SM00401">
    <property type="entry name" value="ZnF_GATA"/>
    <property type="match status" value="1"/>
</dbReference>
<feature type="domain" description="GATA-type" evidence="3">
    <location>
        <begin position="748"/>
        <end position="783"/>
    </location>
</feature>
<evidence type="ECO:0000256" key="1">
    <source>
        <dbReference type="PROSITE-ProRule" id="PRU00094"/>
    </source>
</evidence>
<dbReference type="PROSITE" id="PS00344">
    <property type="entry name" value="GATA_ZN_FINGER_1"/>
    <property type="match status" value="1"/>
</dbReference>
<protein>
    <recommendedName>
        <fullName evidence="3">GATA-type domain-containing protein</fullName>
    </recommendedName>
</protein>
<evidence type="ECO:0000256" key="2">
    <source>
        <dbReference type="SAM" id="MobiDB-lite"/>
    </source>
</evidence>
<dbReference type="InterPro" id="IPR000679">
    <property type="entry name" value="Znf_GATA"/>
</dbReference>
<gene>
    <name evidence="4" type="ORF">BDV96DRAFT_645109</name>
</gene>
<feature type="region of interest" description="Disordered" evidence="2">
    <location>
        <begin position="652"/>
        <end position="671"/>
    </location>
</feature>
<keyword evidence="1" id="KW-0862">Zinc</keyword>
<sequence>MEPVQPSPYTQSATSLIQDWQATALVEPESKDSGIIARLAHGCIDFLALLLQALSQSRTIPRKSENALRRSHATLKLWAEGHGVSEGRLDDILDRSRSLKFTTLTALNALCKVLIARLSKVVFAHSEAARLLTLRTTNTQVLYEQTRWLLSGNDENSSDSETDSSSDEEEYDEVDAIVNDLKTYVQCLVDLSNSLECPAMDPDHEDDEASLPRLQIRAAHDFYADIITRKYPQANIEVVEHLGKANWERYQRLQAERRLNVARGDTEEYASRSILADSEFKDSGLGTSVPAQSSYAQSVISILSTVSSGAQLQIPPLPASAKSGLPFECLACGKNVKVQTNREWRRHLFKDLQPYSCFQPSCNFSIAPFRERQLWIAHLELQHGFGPSWNNTQCSLCFEHTGSGKNVILRHFARHMEDIALAALPRGVDSGANSEIDSDEDLGSNDTGSPDATAELRLSTHSSLPKVLHHSPLPLSDTPSTAMDNNAPVTIFNTDDDPKVAEPTQPETRPSDHERLNNISMKIEMVQPDQTLSPGMAELRDFEEFDPVSLILDPPAQGLNSHTASNEDIITISGVPGWQNLEGLQYEKTLAQLDGDIDRQQHIQKFMVATQGGSKTGLINESENHSLRCPRCYDEMASRRDLDDHLRRYPGCKIRSGPESNGRRTETDPESTQMLRYFLSGDGIERAVITADLQRYLGPDAMITQGQAVVEQQATPGYWIDSYRSLTPAMIDNLKLDSQRWAQERDKRDGTKRCHSCNRADTPEWRRGPDGPKTLCNACGLHYAKMLRKMSGI</sequence>
<dbReference type="EMBL" id="ML977320">
    <property type="protein sequence ID" value="KAF2116697.1"/>
    <property type="molecule type" value="Genomic_DNA"/>
</dbReference>
<dbReference type="Pfam" id="PF26082">
    <property type="entry name" value="zf-C2H2_AcuF"/>
    <property type="match status" value="1"/>
</dbReference>
<dbReference type="InterPro" id="IPR013088">
    <property type="entry name" value="Znf_NHR/GATA"/>
</dbReference>
<evidence type="ECO:0000313" key="5">
    <source>
        <dbReference type="Proteomes" id="UP000799770"/>
    </source>
</evidence>
<feature type="compositionally biased region" description="Acidic residues" evidence="2">
    <location>
        <begin position="156"/>
        <end position="171"/>
    </location>
</feature>
<keyword evidence="1" id="KW-0479">Metal-binding</keyword>
<dbReference type="GO" id="GO:0008270">
    <property type="term" value="F:zinc ion binding"/>
    <property type="evidence" value="ECO:0007669"/>
    <property type="project" value="UniProtKB-KW"/>
</dbReference>
<feature type="region of interest" description="Disordered" evidence="2">
    <location>
        <begin position="428"/>
        <end position="453"/>
    </location>
</feature>
<dbReference type="PROSITE" id="PS50114">
    <property type="entry name" value="GATA_ZN_FINGER_2"/>
    <property type="match status" value="1"/>
</dbReference>
<dbReference type="SUPFAM" id="SSF57716">
    <property type="entry name" value="Glucocorticoid receptor-like (DNA-binding domain)"/>
    <property type="match status" value="1"/>
</dbReference>
<dbReference type="GO" id="GO:0043565">
    <property type="term" value="F:sequence-specific DNA binding"/>
    <property type="evidence" value="ECO:0007669"/>
    <property type="project" value="InterPro"/>
</dbReference>
<dbReference type="GO" id="GO:0006355">
    <property type="term" value="P:regulation of DNA-templated transcription"/>
    <property type="evidence" value="ECO:0007669"/>
    <property type="project" value="InterPro"/>
</dbReference>
<dbReference type="CDD" id="cd00202">
    <property type="entry name" value="ZnF_GATA"/>
    <property type="match status" value="1"/>
</dbReference>
<keyword evidence="5" id="KW-1185">Reference proteome</keyword>
<reference evidence="4" key="1">
    <citation type="journal article" date="2020" name="Stud. Mycol.">
        <title>101 Dothideomycetes genomes: a test case for predicting lifestyles and emergence of pathogens.</title>
        <authorList>
            <person name="Haridas S."/>
            <person name="Albert R."/>
            <person name="Binder M."/>
            <person name="Bloem J."/>
            <person name="Labutti K."/>
            <person name="Salamov A."/>
            <person name="Andreopoulos B."/>
            <person name="Baker S."/>
            <person name="Barry K."/>
            <person name="Bills G."/>
            <person name="Bluhm B."/>
            <person name="Cannon C."/>
            <person name="Castanera R."/>
            <person name="Culley D."/>
            <person name="Daum C."/>
            <person name="Ezra D."/>
            <person name="Gonzalez J."/>
            <person name="Henrissat B."/>
            <person name="Kuo A."/>
            <person name="Liang C."/>
            <person name="Lipzen A."/>
            <person name="Lutzoni F."/>
            <person name="Magnuson J."/>
            <person name="Mondo S."/>
            <person name="Nolan M."/>
            <person name="Ohm R."/>
            <person name="Pangilinan J."/>
            <person name="Park H.-J."/>
            <person name="Ramirez L."/>
            <person name="Alfaro M."/>
            <person name="Sun H."/>
            <person name="Tritt A."/>
            <person name="Yoshinaga Y."/>
            <person name="Zwiers L.-H."/>
            <person name="Turgeon B."/>
            <person name="Goodwin S."/>
            <person name="Spatafora J."/>
            <person name="Crous P."/>
            <person name="Grigoriev I."/>
        </authorList>
    </citation>
    <scope>NUCLEOTIDE SEQUENCE</scope>
    <source>
        <strain evidence="4">CBS 627.86</strain>
    </source>
</reference>
<dbReference type="PANTHER" id="PTHR35391:SF7">
    <property type="entry name" value="C2H2-TYPE DOMAIN-CONTAINING PROTEIN"/>
    <property type="match status" value="1"/>
</dbReference>
<feature type="region of interest" description="Disordered" evidence="2">
    <location>
        <begin position="744"/>
        <end position="765"/>
    </location>
</feature>
<dbReference type="OrthoDB" id="20872at2759"/>
<dbReference type="InterPro" id="IPR058925">
    <property type="entry name" value="zf-C2H2_AcuF"/>
</dbReference>
<proteinExistence type="predicted"/>
<dbReference type="Gene3D" id="3.30.50.10">
    <property type="entry name" value="Erythroid Transcription Factor GATA-1, subunit A"/>
    <property type="match status" value="1"/>
</dbReference>
<evidence type="ECO:0000313" key="4">
    <source>
        <dbReference type="EMBL" id="KAF2116697.1"/>
    </source>
</evidence>
<evidence type="ECO:0000259" key="3">
    <source>
        <dbReference type="PROSITE" id="PS50114"/>
    </source>
</evidence>
<name>A0A6A5ZD75_9PLEO</name>